<evidence type="ECO:0000256" key="3">
    <source>
        <dbReference type="ARBA" id="ARBA00022692"/>
    </source>
</evidence>
<feature type="transmembrane region" description="Helical" evidence="6">
    <location>
        <begin position="415"/>
        <end position="436"/>
    </location>
</feature>
<evidence type="ECO:0000313" key="8">
    <source>
        <dbReference type="EMBL" id="MCQ4164256.1"/>
    </source>
</evidence>
<dbReference type="RefSeq" id="WP_255912850.1">
    <property type="nucleotide sequence ID" value="NZ_JANFQO010000004.1"/>
</dbReference>
<evidence type="ECO:0000256" key="2">
    <source>
        <dbReference type="ARBA" id="ARBA00022475"/>
    </source>
</evidence>
<dbReference type="InterPro" id="IPR050545">
    <property type="entry name" value="Mycobact_MmpL"/>
</dbReference>
<reference evidence="8" key="1">
    <citation type="submission" date="2022-07" db="EMBL/GenBank/DDBJ databases">
        <title>Tahibacter sp., a new gammaproteobacterium isolated from the silt sample collected at pig farm.</title>
        <authorList>
            <person name="Chen H."/>
        </authorList>
    </citation>
    <scope>NUCLEOTIDE SEQUENCE</scope>
    <source>
        <strain evidence="8">P2K</strain>
    </source>
</reference>
<feature type="transmembrane region" description="Helical" evidence="6">
    <location>
        <begin position="718"/>
        <end position="739"/>
    </location>
</feature>
<organism evidence="8 9">
    <name type="scientific">Tahibacter harae</name>
    <dbReference type="NCBI Taxonomy" id="2963937"/>
    <lineage>
        <taxon>Bacteria</taxon>
        <taxon>Pseudomonadati</taxon>
        <taxon>Pseudomonadota</taxon>
        <taxon>Gammaproteobacteria</taxon>
        <taxon>Lysobacterales</taxon>
        <taxon>Rhodanobacteraceae</taxon>
        <taxon>Tahibacter</taxon>
    </lineage>
</organism>
<feature type="transmembrane region" description="Helical" evidence="6">
    <location>
        <begin position="660"/>
        <end position="680"/>
    </location>
</feature>
<feature type="domain" description="Membrane transport protein MMPL" evidence="7">
    <location>
        <begin position="171"/>
        <end position="410"/>
    </location>
</feature>
<name>A0ABT1QPP9_9GAMM</name>
<feature type="transmembrane region" description="Helical" evidence="6">
    <location>
        <begin position="334"/>
        <end position="358"/>
    </location>
</feature>
<feature type="transmembrane region" description="Helical" evidence="6">
    <location>
        <begin position="364"/>
        <end position="383"/>
    </location>
</feature>
<feature type="transmembrane region" description="Helical" evidence="6">
    <location>
        <begin position="745"/>
        <end position="767"/>
    </location>
</feature>
<dbReference type="EMBL" id="JANFQO010000004">
    <property type="protein sequence ID" value="MCQ4164256.1"/>
    <property type="molecule type" value="Genomic_DNA"/>
</dbReference>
<sequence>MSLRSRFGLLLVWLALLAGLLYYVVTGLKVSTDLRSFMPPARTPEQRLLLDEIGEGPGSRLLLLALDGAEPDTLAEISRQLAPRLRTDPRFVRALNGEGDLAALTEDLLPYRYLLSPTLDTQPLDRDFLRAELEQRVQDLGSPAAAWLKPLLGRDPTLEMLKLAEAWAPPGEPERYAEVWFSRDGKRALLLVETVAGGFDPAAQREAMDALQDHFRAIAGDARATLIVSGPGAFTVHINTATSEEANRIGLFDSVGFILLLLIAYRRIGTVAAGALPLLSGGLAGMAALALLFGGAHGITLAFGFTLIGVAQDYPIHLFSHLSRSRTPAEVARLLWPTLATGVASTCIAYLAFFASGVDGLEQLAVFTIVGLATAALTTRFGLVHLLGSRPHDAAESAWLAALWRRLAALPRPRWLAPLLAAAAVAAIAAAPGAFWENNLAALTPAPPELVARDAELRAELGAPDVRYLLVIEGKDAESVLAASEKLDPLLAEVQAAGAIAGYELPSRYLPSAATQRARQQQLPDGEALHAALAAAQQGLPFKPGSFDAFERDVQAARALPLLDAERFFAGPLGLRLKSQLQPRDGHWIGLVSLTGVNDAGALVALAARPDVPAHLLDLKHASESLVAAYRTRVLLSLLAAGLLLAGVVAVALRRRSRIVRVLLPMAVTTLLILACLRLGGVSLSLFHLIALVLAAGLGLDYALFFEHAEDDEREQRRTLHAILVCSASTFLVFLLLALSSLPVLRAIGTTVTLGVAFNFVLALLLARPRQETFPATEK</sequence>
<proteinExistence type="predicted"/>
<dbReference type="Pfam" id="PF03176">
    <property type="entry name" value="MMPL"/>
    <property type="match status" value="1"/>
</dbReference>
<evidence type="ECO:0000313" key="9">
    <source>
        <dbReference type="Proteomes" id="UP001165498"/>
    </source>
</evidence>
<dbReference type="Gene3D" id="1.20.1640.10">
    <property type="entry name" value="Multidrug efflux transporter AcrB transmembrane domain"/>
    <property type="match status" value="2"/>
</dbReference>
<gene>
    <name evidence="8" type="ORF">NM961_05975</name>
</gene>
<dbReference type="InterPro" id="IPR004869">
    <property type="entry name" value="MMPL_dom"/>
</dbReference>
<dbReference type="PANTHER" id="PTHR33406:SF13">
    <property type="entry name" value="MEMBRANE PROTEIN YDFJ"/>
    <property type="match status" value="1"/>
</dbReference>
<evidence type="ECO:0000256" key="6">
    <source>
        <dbReference type="SAM" id="Phobius"/>
    </source>
</evidence>
<comment type="subcellular location">
    <subcellularLocation>
        <location evidence="1">Cell membrane</location>
        <topology evidence="1">Multi-pass membrane protein</topology>
    </subcellularLocation>
</comment>
<accession>A0ABT1QPP9</accession>
<evidence type="ECO:0000256" key="1">
    <source>
        <dbReference type="ARBA" id="ARBA00004651"/>
    </source>
</evidence>
<keyword evidence="2" id="KW-1003">Cell membrane</keyword>
<evidence type="ECO:0000256" key="4">
    <source>
        <dbReference type="ARBA" id="ARBA00022989"/>
    </source>
</evidence>
<evidence type="ECO:0000256" key="5">
    <source>
        <dbReference type="ARBA" id="ARBA00023136"/>
    </source>
</evidence>
<feature type="transmembrane region" description="Helical" evidence="6">
    <location>
        <begin position="299"/>
        <end position="322"/>
    </location>
</feature>
<dbReference type="Proteomes" id="UP001165498">
    <property type="component" value="Unassembled WGS sequence"/>
</dbReference>
<keyword evidence="3 6" id="KW-0812">Transmembrane</keyword>
<keyword evidence="5 6" id="KW-0472">Membrane</keyword>
<dbReference type="SUPFAM" id="SSF82866">
    <property type="entry name" value="Multidrug efflux transporter AcrB transmembrane domain"/>
    <property type="match status" value="2"/>
</dbReference>
<dbReference type="PANTHER" id="PTHR33406">
    <property type="entry name" value="MEMBRANE PROTEIN MJ1562-RELATED"/>
    <property type="match status" value="1"/>
</dbReference>
<keyword evidence="9" id="KW-1185">Reference proteome</keyword>
<comment type="caution">
    <text evidence="8">The sequence shown here is derived from an EMBL/GenBank/DDBJ whole genome shotgun (WGS) entry which is preliminary data.</text>
</comment>
<evidence type="ECO:0000259" key="7">
    <source>
        <dbReference type="Pfam" id="PF03176"/>
    </source>
</evidence>
<protein>
    <submittedName>
        <fullName evidence="8">MMPL family transporter</fullName>
    </submittedName>
</protein>
<feature type="transmembrane region" description="Helical" evidence="6">
    <location>
        <begin position="634"/>
        <end position="653"/>
    </location>
</feature>
<keyword evidence="4 6" id="KW-1133">Transmembrane helix</keyword>
<feature type="transmembrane region" description="Helical" evidence="6">
    <location>
        <begin position="686"/>
        <end position="706"/>
    </location>
</feature>